<proteinExistence type="predicted"/>
<reference evidence="2" key="1">
    <citation type="submission" date="2018-05" db="EMBL/GenBank/DDBJ databases">
        <authorList>
            <person name="Cea G.-C."/>
            <person name="William W."/>
        </authorList>
    </citation>
    <scope>NUCLEOTIDE SEQUENCE [LARGE SCALE GENOMIC DNA]</scope>
    <source>
        <strain evidence="2">DB21MT 5</strain>
    </source>
</reference>
<name>A0A330LM51_9GAMM</name>
<evidence type="ECO:0000313" key="2">
    <source>
        <dbReference type="Proteomes" id="UP000250163"/>
    </source>
</evidence>
<accession>A0A330LM51</accession>
<dbReference type="GO" id="GO:0016740">
    <property type="term" value="F:transferase activity"/>
    <property type="evidence" value="ECO:0007669"/>
    <property type="project" value="UniProtKB-KW"/>
</dbReference>
<dbReference type="EMBL" id="LS483250">
    <property type="protein sequence ID" value="SQD77773.1"/>
    <property type="molecule type" value="Genomic_DNA"/>
</dbReference>
<keyword evidence="1" id="KW-0808">Transferase</keyword>
<keyword evidence="2" id="KW-1185">Reference proteome</keyword>
<gene>
    <name evidence="1" type="ORF">MORIYA_1295</name>
</gene>
<dbReference type="KEGG" id="mya:MORIYA_1295"/>
<dbReference type="AlphaFoldDB" id="A0A330LM51"/>
<protein>
    <submittedName>
        <fullName evidence="1">Acetyltransferase, putative</fullName>
    </submittedName>
</protein>
<organism evidence="1 2">
    <name type="scientific">Moritella yayanosii</name>
    <dbReference type="NCBI Taxonomy" id="69539"/>
    <lineage>
        <taxon>Bacteria</taxon>
        <taxon>Pseudomonadati</taxon>
        <taxon>Pseudomonadota</taxon>
        <taxon>Gammaproteobacteria</taxon>
        <taxon>Alteromonadales</taxon>
        <taxon>Moritellaceae</taxon>
        <taxon>Moritella</taxon>
    </lineage>
</organism>
<dbReference type="Proteomes" id="UP000250163">
    <property type="component" value="Chromosome MORIYA"/>
</dbReference>
<sequence length="60" mass="6935">MFLDTNKAQLRSLDINDSAEFYAWSCDRDVTQFSLSAYAYPQSKTEISTWLSVLTQIKHV</sequence>
<evidence type="ECO:0000313" key="1">
    <source>
        <dbReference type="EMBL" id="SQD77773.1"/>
    </source>
</evidence>